<dbReference type="EMBL" id="RSCM01000012">
    <property type="protein sequence ID" value="RUS94791.1"/>
    <property type="molecule type" value="Genomic_DNA"/>
</dbReference>
<dbReference type="AlphaFoldDB" id="A0A3S1C0G5"/>
<evidence type="ECO:0000313" key="2">
    <source>
        <dbReference type="EMBL" id="RUS94791.1"/>
    </source>
</evidence>
<gene>
    <name evidence="2" type="ORF">DSM107003_34680</name>
</gene>
<proteinExistence type="predicted"/>
<sequence length="131" mass="15279">MKSSNRGITITLSTILFLSITSVVHAQTPSRHFRDSQILPYLLDNPDQNSSVRVRCLPTQRQEIDRRRRMIRDSLLLPNSNTVTIEIEGNCRGVRIITPETTDFLNPSDFNDDWLIREGSGWNWLLHNRYR</sequence>
<organism evidence="2 3">
    <name type="scientific">Trichormus variabilis SAG 1403-4b</name>
    <dbReference type="NCBI Taxonomy" id="447716"/>
    <lineage>
        <taxon>Bacteria</taxon>
        <taxon>Bacillati</taxon>
        <taxon>Cyanobacteriota</taxon>
        <taxon>Cyanophyceae</taxon>
        <taxon>Nostocales</taxon>
        <taxon>Nostocaceae</taxon>
        <taxon>Trichormus</taxon>
    </lineage>
</organism>
<keyword evidence="1" id="KW-0732">Signal</keyword>
<feature type="chain" id="PRO_5018654428" evidence="1">
    <location>
        <begin position="27"/>
        <end position="131"/>
    </location>
</feature>
<dbReference type="RefSeq" id="WP_127055343.1">
    <property type="nucleotide sequence ID" value="NZ_RSCM01000012.1"/>
</dbReference>
<dbReference type="Proteomes" id="UP000276103">
    <property type="component" value="Unassembled WGS sequence"/>
</dbReference>
<keyword evidence="3" id="KW-1185">Reference proteome</keyword>
<reference evidence="2 3" key="1">
    <citation type="journal article" date="2019" name="Genome Biol. Evol.">
        <title>Day and night: Metabolic profiles and evolutionary relationships of six axenic non-marine cyanobacteria.</title>
        <authorList>
            <person name="Will S.E."/>
            <person name="Henke P."/>
            <person name="Boedeker C."/>
            <person name="Huang S."/>
            <person name="Brinkmann H."/>
            <person name="Rohde M."/>
            <person name="Jarek M."/>
            <person name="Friedl T."/>
            <person name="Seufert S."/>
            <person name="Schumacher M."/>
            <person name="Overmann J."/>
            <person name="Neumann-Schaal M."/>
            <person name="Petersen J."/>
        </authorList>
    </citation>
    <scope>NUCLEOTIDE SEQUENCE [LARGE SCALE GENOMIC DNA]</scope>
    <source>
        <strain evidence="2 3">SAG 1403-4b</strain>
    </source>
</reference>
<evidence type="ECO:0000256" key="1">
    <source>
        <dbReference type="SAM" id="SignalP"/>
    </source>
</evidence>
<feature type="signal peptide" evidence="1">
    <location>
        <begin position="1"/>
        <end position="26"/>
    </location>
</feature>
<protein>
    <submittedName>
        <fullName evidence="2">Uncharacterized protein</fullName>
    </submittedName>
</protein>
<accession>A0A3S1C0G5</accession>
<name>A0A3S1C0G5_ANAVA</name>
<dbReference type="OrthoDB" id="495310at2"/>
<evidence type="ECO:0000313" key="3">
    <source>
        <dbReference type="Proteomes" id="UP000276103"/>
    </source>
</evidence>
<comment type="caution">
    <text evidence="2">The sequence shown here is derived from an EMBL/GenBank/DDBJ whole genome shotgun (WGS) entry which is preliminary data.</text>
</comment>